<dbReference type="GO" id="GO:0004180">
    <property type="term" value="F:carboxypeptidase activity"/>
    <property type="evidence" value="ECO:0007669"/>
    <property type="project" value="UniProtKB-KW"/>
</dbReference>
<dbReference type="InterPro" id="IPR008969">
    <property type="entry name" value="CarboxyPept-like_regulatory"/>
</dbReference>
<accession>A0A5M8QL50</accession>
<feature type="signal peptide" evidence="1">
    <location>
        <begin position="1"/>
        <end position="21"/>
    </location>
</feature>
<dbReference type="Pfam" id="PF13715">
    <property type="entry name" value="CarbopepD_reg_2"/>
    <property type="match status" value="1"/>
</dbReference>
<proteinExistence type="predicted"/>
<protein>
    <submittedName>
        <fullName evidence="2">Carboxypeptidase-like regulatory domain-containing protein</fullName>
    </submittedName>
</protein>
<evidence type="ECO:0000313" key="2">
    <source>
        <dbReference type="EMBL" id="KAA6435704.1"/>
    </source>
</evidence>
<dbReference type="EMBL" id="VKKZ01000019">
    <property type="protein sequence ID" value="KAA6435704.1"/>
    <property type="molecule type" value="Genomic_DNA"/>
</dbReference>
<feature type="chain" id="PRO_5024307579" evidence="1">
    <location>
        <begin position="22"/>
        <end position="277"/>
    </location>
</feature>
<comment type="caution">
    <text evidence="2">The sequence shown here is derived from an EMBL/GenBank/DDBJ whole genome shotgun (WGS) entry which is preliminary data.</text>
</comment>
<reference evidence="2 3" key="1">
    <citation type="submission" date="2019-07" db="EMBL/GenBank/DDBJ databases">
        <authorList>
            <person name="Qu J.-H."/>
        </authorList>
    </citation>
    <scope>NUCLEOTIDE SEQUENCE [LARGE SCALE GENOMIC DNA]</scope>
    <source>
        <strain evidence="2 3">MDT1-10-3</strain>
    </source>
</reference>
<dbReference type="OrthoDB" id="2247630at2"/>
<dbReference type="AlphaFoldDB" id="A0A5M8QL50"/>
<gene>
    <name evidence="2" type="ORF">FOE74_07110</name>
</gene>
<name>A0A5M8QL50_9BACT</name>
<organism evidence="2 3">
    <name type="scientific">Rufibacter glacialis</name>
    <dbReference type="NCBI Taxonomy" id="1259555"/>
    <lineage>
        <taxon>Bacteria</taxon>
        <taxon>Pseudomonadati</taxon>
        <taxon>Bacteroidota</taxon>
        <taxon>Cytophagia</taxon>
        <taxon>Cytophagales</taxon>
        <taxon>Hymenobacteraceae</taxon>
        <taxon>Rufibacter</taxon>
    </lineage>
</organism>
<keyword evidence="2" id="KW-0378">Hydrolase</keyword>
<evidence type="ECO:0000256" key="1">
    <source>
        <dbReference type="SAM" id="SignalP"/>
    </source>
</evidence>
<sequence>MPPMKLPFLFLLLSFSFLAQAQRFQGKILDHKNAPVPFVNIGVIGQGVGTVSSEQGTFILSLPDSLDARTLQVSAIGYRPVTWKVGEFKQKFGSREAVIHLKEEAVALREVVVRPQKFKTKVVGNETDSKSIMGGFKSNGLGSEIGTVLSINRPSFLEKVTFNLANNAYDTLFLRINIYRMGKNGPEENLLSAPIYLTALKKDVVNGISLDMQEHQIYLEADVLLSLELVKDLGHGGLLFSGGFMNSDSYFRKASQDVWQKVPIIGLGFNATISFAK</sequence>
<keyword evidence="1" id="KW-0732">Signal</keyword>
<dbReference type="SUPFAM" id="SSF49464">
    <property type="entry name" value="Carboxypeptidase regulatory domain-like"/>
    <property type="match status" value="1"/>
</dbReference>
<reference evidence="2 3" key="2">
    <citation type="submission" date="2019-09" db="EMBL/GenBank/DDBJ databases">
        <title>A bacterium isolated from glacier soil.</title>
        <authorList>
            <person name="Liu Q."/>
        </authorList>
    </citation>
    <scope>NUCLEOTIDE SEQUENCE [LARGE SCALE GENOMIC DNA]</scope>
    <source>
        <strain evidence="2 3">MDT1-10-3</strain>
    </source>
</reference>
<keyword evidence="2" id="KW-0121">Carboxypeptidase</keyword>
<dbReference type="Proteomes" id="UP000323866">
    <property type="component" value="Unassembled WGS sequence"/>
</dbReference>
<keyword evidence="2" id="KW-0645">Protease</keyword>
<evidence type="ECO:0000313" key="3">
    <source>
        <dbReference type="Proteomes" id="UP000323866"/>
    </source>
</evidence>